<dbReference type="InterPro" id="IPR021796">
    <property type="entry name" value="Tll0287-like_dom"/>
</dbReference>
<dbReference type="InterPro" id="IPR003660">
    <property type="entry name" value="HAMP_dom"/>
</dbReference>
<feature type="transmembrane region" description="Helical" evidence="1">
    <location>
        <begin position="209"/>
        <end position="235"/>
    </location>
</feature>
<dbReference type="Proteomes" id="UP000555728">
    <property type="component" value="Unassembled WGS sequence"/>
</dbReference>
<keyword evidence="1" id="KW-1133">Transmembrane helix</keyword>
<name>A0A7W6WJP3_9PROT</name>
<accession>A0A7W6WJP3</accession>
<gene>
    <name evidence="3" type="ORF">GGD88_000957</name>
</gene>
<comment type="caution">
    <text evidence="3">The sequence shown here is derived from an EMBL/GenBank/DDBJ whole genome shotgun (WGS) entry which is preliminary data.</text>
</comment>
<evidence type="ECO:0000259" key="2">
    <source>
        <dbReference type="PROSITE" id="PS50885"/>
    </source>
</evidence>
<dbReference type="EC" id="2.7.13.1" evidence="3"/>
<sequence>MGLGVKFNLVLLGAFAIGLAIAAALAYQVVQANARAEVLAHARIMMANAIAVREYTATEIRPLLGTGREGVFLPHVVPSFAAQSNFRRMADEFPEYAYKEAALNPTNPADRATDWEADIIRAFRQDPAQAEIVTERDTPSGRSLVLARPLTVDDASCLDCHSTPEAAPAAMVATYGPSNGFGWELGETVGAQVVSVPMALPLERAWTKFLVFVGTLTVVFVTVAVLINVLLNALVIRPVVKLSRMADTVSLGKMDAPEVTHASQDEIGALAAAFNRMRRSLETALRMLGG</sequence>
<feature type="domain" description="HAMP" evidence="2">
    <location>
        <begin position="233"/>
        <end position="286"/>
    </location>
</feature>
<evidence type="ECO:0000313" key="3">
    <source>
        <dbReference type="EMBL" id="MBB4285240.1"/>
    </source>
</evidence>
<organism evidence="3 4">
    <name type="scientific">Roseospira goensis</name>
    <dbReference type="NCBI Taxonomy" id="391922"/>
    <lineage>
        <taxon>Bacteria</taxon>
        <taxon>Pseudomonadati</taxon>
        <taxon>Pseudomonadota</taxon>
        <taxon>Alphaproteobacteria</taxon>
        <taxon>Rhodospirillales</taxon>
        <taxon>Rhodospirillaceae</taxon>
        <taxon>Roseospira</taxon>
    </lineage>
</organism>
<keyword evidence="1" id="KW-0472">Membrane</keyword>
<reference evidence="3 4" key="1">
    <citation type="submission" date="2020-08" db="EMBL/GenBank/DDBJ databases">
        <title>Genome sequencing of Purple Non-Sulfur Bacteria from various extreme environments.</title>
        <authorList>
            <person name="Mayer M."/>
        </authorList>
    </citation>
    <scope>NUCLEOTIDE SEQUENCE [LARGE SCALE GENOMIC DNA]</scope>
    <source>
        <strain evidence="3 4">JA135</strain>
    </source>
</reference>
<protein>
    <submittedName>
        <fullName evidence="3">Protein-histidine pros-kinase</fullName>
        <ecNumber evidence="3">2.7.13.1</ecNumber>
    </submittedName>
</protein>
<dbReference type="EMBL" id="JACIGI010000005">
    <property type="protein sequence ID" value="MBB4285240.1"/>
    <property type="molecule type" value="Genomic_DNA"/>
</dbReference>
<dbReference type="Pfam" id="PF00672">
    <property type="entry name" value="HAMP"/>
    <property type="match status" value="1"/>
</dbReference>
<dbReference type="CDD" id="cd06225">
    <property type="entry name" value="HAMP"/>
    <property type="match status" value="1"/>
</dbReference>
<dbReference type="GO" id="GO:0016020">
    <property type="term" value="C:membrane"/>
    <property type="evidence" value="ECO:0007669"/>
    <property type="project" value="InterPro"/>
</dbReference>
<dbReference type="Gene3D" id="6.10.340.10">
    <property type="match status" value="1"/>
</dbReference>
<dbReference type="AlphaFoldDB" id="A0A7W6WJP3"/>
<dbReference type="GO" id="GO:0008256">
    <property type="term" value="F:protein histidine pros-kinase activity"/>
    <property type="evidence" value="ECO:0007669"/>
    <property type="project" value="UniProtKB-EC"/>
</dbReference>
<evidence type="ECO:0000256" key="1">
    <source>
        <dbReference type="SAM" id="Phobius"/>
    </source>
</evidence>
<dbReference type="SMART" id="SM00304">
    <property type="entry name" value="HAMP"/>
    <property type="match status" value="1"/>
</dbReference>
<keyword evidence="1" id="KW-0812">Transmembrane</keyword>
<dbReference type="Pfam" id="PF11845">
    <property type="entry name" value="Tll0287-like"/>
    <property type="match status" value="1"/>
</dbReference>
<proteinExistence type="predicted"/>
<dbReference type="PROSITE" id="PS50885">
    <property type="entry name" value="HAMP"/>
    <property type="match status" value="1"/>
</dbReference>
<keyword evidence="3" id="KW-0808">Transferase</keyword>
<dbReference type="SUPFAM" id="SSF158472">
    <property type="entry name" value="HAMP domain-like"/>
    <property type="match status" value="1"/>
</dbReference>
<keyword evidence="4" id="KW-1185">Reference proteome</keyword>
<evidence type="ECO:0000313" key="4">
    <source>
        <dbReference type="Proteomes" id="UP000555728"/>
    </source>
</evidence>
<keyword evidence="3" id="KW-0418">Kinase</keyword>
<dbReference type="GO" id="GO:0007165">
    <property type="term" value="P:signal transduction"/>
    <property type="evidence" value="ECO:0007669"/>
    <property type="project" value="InterPro"/>
</dbReference>
<dbReference type="RefSeq" id="WP_184432240.1">
    <property type="nucleotide sequence ID" value="NZ_JACIGI010000005.1"/>
</dbReference>